<organism evidence="2 3">
    <name type="scientific">Cirrhinus mrigala</name>
    <name type="common">Mrigala</name>
    <dbReference type="NCBI Taxonomy" id="683832"/>
    <lineage>
        <taxon>Eukaryota</taxon>
        <taxon>Metazoa</taxon>
        <taxon>Chordata</taxon>
        <taxon>Craniata</taxon>
        <taxon>Vertebrata</taxon>
        <taxon>Euteleostomi</taxon>
        <taxon>Actinopterygii</taxon>
        <taxon>Neopterygii</taxon>
        <taxon>Teleostei</taxon>
        <taxon>Ostariophysi</taxon>
        <taxon>Cypriniformes</taxon>
        <taxon>Cyprinidae</taxon>
        <taxon>Labeoninae</taxon>
        <taxon>Labeonini</taxon>
        <taxon>Cirrhinus</taxon>
    </lineage>
</organism>
<accession>A0ABD0RCS8</accession>
<name>A0ABD0RCS8_CIRMR</name>
<proteinExistence type="predicted"/>
<dbReference type="AlphaFoldDB" id="A0ABD0RCS8"/>
<sequence length="56" mass="5533">PSTPATTTSVSPPVRSTSVSSPQTPPAVACDCTGSCALTALSATAYTDSAEQSDEE</sequence>
<gene>
    <name evidence="2" type="ORF">M9458_009250</name>
</gene>
<feature type="non-terminal residue" evidence="2">
    <location>
        <position position="1"/>
    </location>
</feature>
<keyword evidence="3" id="KW-1185">Reference proteome</keyword>
<evidence type="ECO:0000256" key="1">
    <source>
        <dbReference type="SAM" id="MobiDB-lite"/>
    </source>
</evidence>
<feature type="non-terminal residue" evidence="2">
    <location>
        <position position="56"/>
    </location>
</feature>
<evidence type="ECO:0000313" key="2">
    <source>
        <dbReference type="EMBL" id="KAL0195678.1"/>
    </source>
</evidence>
<comment type="caution">
    <text evidence="2">The sequence shown here is derived from an EMBL/GenBank/DDBJ whole genome shotgun (WGS) entry which is preliminary data.</text>
</comment>
<evidence type="ECO:0000313" key="3">
    <source>
        <dbReference type="Proteomes" id="UP001529510"/>
    </source>
</evidence>
<dbReference type="EMBL" id="JAMKFB020000004">
    <property type="protein sequence ID" value="KAL0195678.1"/>
    <property type="molecule type" value="Genomic_DNA"/>
</dbReference>
<reference evidence="2 3" key="1">
    <citation type="submission" date="2024-05" db="EMBL/GenBank/DDBJ databases">
        <title>Genome sequencing and assembly of Indian major carp, Cirrhinus mrigala (Hamilton, 1822).</title>
        <authorList>
            <person name="Mohindra V."/>
            <person name="Chowdhury L.M."/>
            <person name="Lal K."/>
            <person name="Jena J.K."/>
        </authorList>
    </citation>
    <scope>NUCLEOTIDE SEQUENCE [LARGE SCALE GENOMIC DNA]</scope>
    <source>
        <strain evidence="2">CM1030</strain>
        <tissue evidence="2">Blood</tissue>
    </source>
</reference>
<dbReference type="Proteomes" id="UP001529510">
    <property type="component" value="Unassembled WGS sequence"/>
</dbReference>
<feature type="region of interest" description="Disordered" evidence="1">
    <location>
        <begin position="1"/>
        <end position="26"/>
    </location>
</feature>
<protein>
    <submittedName>
        <fullName evidence="2">Uncharacterized protein</fullName>
    </submittedName>
</protein>